<evidence type="ECO:0000313" key="1">
    <source>
        <dbReference type="EMBL" id="WAR30439.1"/>
    </source>
</evidence>
<reference evidence="1" key="1">
    <citation type="submission" date="2022-11" db="EMBL/GenBank/DDBJ databases">
        <title>Centuries of genome instability and evolution in soft-shell clam transmissible cancer (bioRxiv).</title>
        <authorList>
            <person name="Hart S.F.M."/>
            <person name="Yonemitsu M.A."/>
            <person name="Giersch R.M."/>
            <person name="Beal B.F."/>
            <person name="Arriagada G."/>
            <person name="Davis B.W."/>
            <person name="Ostrander E.A."/>
            <person name="Goff S.P."/>
            <person name="Metzger M.J."/>
        </authorList>
    </citation>
    <scope>NUCLEOTIDE SEQUENCE</scope>
    <source>
        <strain evidence="1">MELC-2E11</strain>
        <tissue evidence="1">Siphon/mantle</tissue>
    </source>
</reference>
<gene>
    <name evidence="1" type="ORF">MAR_032981</name>
</gene>
<evidence type="ECO:0000313" key="2">
    <source>
        <dbReference type="Proteomes" id="UP001164746"/>
    </source>
</evidence>
<keyword evidence="2" id="KW-1185">Reference proteome</keyword>
<sequence length="141" mass="16063">MLVVIDKPTEGSYDIVTPRDHATNFNVSVKCFKSCVELCFLDPTRHTPHSFRIGDCLYYVLNIYTDAIHNHDMDTVLNCPITNEEVFRSIGKLKTDKACGADGIETEFYKHTRGQKASILLILFNKILDTGSFFVEVRLEK</sequence>
<name>A0ABY7GAG0_MYAAR</name>
<dbReference type="EMBL" id="CP111028">
    <property type="protein sequence ID" value="WAR30439.1"/>
    <property type="molecule type" value="Genomic_DNA"/>
</dbReference>
<protein>
    <submittedName>
        <fullName evidence="1">Uncharacterized protein</fullName>
    </submittedName>
</protein>
<accession>A0ABY7GAG0</accession>
<dbReference type="Proteomes" id="UP001164746">
    <property type="component" value="Chromosome 17"/>
</dbReference>
<organism evidence="1 2">
    <name type="scientific">Mya arenaria</name>
    <name type="common">Soft-shell clam</name>
    <dbReference type="NCBI Taxonomy" id="6604"/>
    <lineage>
        <taxon>Eukaryota</taxon>
        <taxon>Metazoa</taxon>
        <taxon>Spiralia</taxon>
        <taxon>Lophotrochozoa</taxon>
        <taxon>Mollusca</taxon>
        <taxon>Bivalvia</taxon>
        <taxon>Autobranchia</taxon>
        <taxon>Heteroconchia</taxon>
        <taxon>Euheterodonta</taxon>
        <taxon>Imparidentia</taxon>
        <taxon>Neoheterodontei</taxon>
        <taxon>Myida</taxon>
        <taxon>Myoidea</taxon>
        <taxon>Myidae</taxon>
        <taxon>Mya</taxon>
    </lineage>
</organism>
<proteinExistence type="predicted"/>